<dbReference type="InterPro" id="IPR045093">
    <property type="entry name" value="Cullin"/>
</dbReference>
<evidence type="ECO:0000259" key="7">
    <source>
        <dbReference type="PROSITE" id="PS50069"/>
    </source>
</evidence>
<dbReference type="SUPFAM" id="SSF74788">
    <property type="entry name" value="Cullin repeat-like"/>
    <property type="match status" value="1"/>
</dbReference>
<dbReference type="PANTHER" id="PTHR11932">
    <property type="entry name" value="CULLIN"/>
    <property type="match status" value="1"/>
</dbReference>
<protein>
    <submittedName>
        <fullName evidence="8">Cullin-4B</fullName>
    </submittedName>
</protein>
<gene>
    <name evidence="8" type="ORF">QBC47DRAFT_390392</name>
</gene>
<keyword evidence="9" id="KW-1185">Reference proteome</keyword>
<dbReference type="GO" id="GO:0031625">
    <property type="term" value="F:ubiquitin protein ligase binding"/>
    <property type="evidence" value="ECO:0007669"/>
    <property type="project" value="InterPro"/>
</dbReference>
<evidence type="ECO:0000256" key="2">
    <source>
        <dbReference type="ARBA" id="ARBA00022499"/>
    </source>
</evidence>
<organism evidence="8 9">
    <name type="scientific">Echria macrotheca</name>
    <dbReference type="NCBI Taxonomy" id="438768"/>
    <lineage>
        <taxon>Eukaryota</taxon>
        <taxon>Fungi</taxon>
        <taxon>Dikarya</taxon>
        <taxon>Ascomycota</taxon>
        <taxon>Pezizomycotina</taxon>
        <taxon>Sordariomycetes</taxon>
        <taxon>Sordariomycetidae</taxon>
        <taxon>Sordariales</taxon>
        <taxon>Schizotheciaceae</taxon>
        <taxon>Echria</taxon>
    </lineage>
</organism>
<keyword evidence="3" id="KW-0832">Ubl conjugation</keyword>
<dbReference type="SMART" id="SM00182">
    <property type="entry name" value="CULLIN"/>
    <property type="match status" value="1"/>
</dbReference>
<reference evidence="8" key="1">
    <citation type="submission" date="2023-06" db="EMBL/GenBank/DDBJ databases">
        <title>Genome-scale phylogeny and comparative genomics of the fungal order Sordariales.</title>
        <authorList>
            <consortium name="Lawrence Berkeley National Laboratory"/>
            <person name="Hensen N."/>
            <person name="Bonometti L."/>
            <person name="Westerberg I."/>
            <person name="Brannstrom I.O."/>
            <person name="Guillou S."/>
            <person name="Cros-Aarteil S."/>
            <person name="Calhoun S."/>
            <person name="Haridas S."/>
            <person name="Kuo A."/>
            <person name="Mondo S."/>
            <person name="Pangilinan J."/>
            <person name="Riley R."/>
            <person name="Labutti K."/>
            <person name="Andreopoulos B."/>
            <person name="Lipzen A."/>
            <person name="Chen C."/>
            <person name="Yanf M."/>
            <person name="Daum C."/>
            <person name="Ng V."/>
            <person name="Clum A."/>
            <person name="Steindorff A."/>
            <person name="Ohm R."/>
            <person name="Martin F."/>
            <person name="Silar P."/>
            <person name="Natvig D."/>
            <person name="Lalanne C."/>
            <person name="Gautier V."/>
            <person name="Ament-Velasquez S.L."/>
            <person name="Kruys A."/>
            <person name="Hutchinson M.I."/>
            <person name="Powell A.J."/>
            <person name="Barry K."/>
            <person name="Miller A.N."/>
            <person name="Grigoriev I.V."/>
            <person name="Debuchy R."/>
            <person name="Gladieux P."/>
            <person name="Thoren M.H."/>
            <person name="Johannesson H."/>
        </authorList>
    </citation>
    <scope>NUCLEOTIDE SEQUENCE</scope>
    <source>
        <strain evidence="8">PSN4</strain>
    </source>
</reference>
<dbReference type="InterPro" id="IPR036390">
    <property type="entry name" value="WH_DNA-bd_sf"/>
</dbReference>
<dbReference type="Gene3D" id="3.30.230.130">
    <property type="entry name" value="Cullin, Chain C, Domain 2"/>
    <property type="match status" value="1"/>
</dbReference>
<evidence type="ECO:0000313" key="8">
    <source>
        <dbReference type="EMBL" id="KAK1751561.1"/>
    </source>
</evidence>
<dbReference type="Pfam" id="PF00888">
    <property type="entry name" value="Cullin"/>
    <property type="match status" value="1"/>
</dbReference>
<evidence type="ECO:0000256" key="3">
    <source>
        <dbReference type="ARBA" id="ARBA00022843"/>
    </source>
</evidence>
<dbReference type="Proteomes" id="UP001239445">
    <property type="component" value="Unassembled WGS sequence"/>
</dbReference>
<dbReference type="InterPro" id="IPR001373">
    <property type="entry name" value="Cullin_N"/>
</dbReference>
<dbReference type="Gene3D" id="1.10.10.10">
    <property type="entry name" value="Winged helix-like DNA-binding domain superfamily/Winged helix DNA-binding domain"/>
    <property type="match status" value="1"/>
</dbReference>
<feature type="compositionally biased region" description="Polar residues" evidence="6">
    <location>
        <begin position="1"/>
        <end position="13"/>
    </location>
</feature>
<dbReference type="FunFam" id="1.20.1310.10:FF:000031">
    <property type="entry name" value="Ubiquitin ligase subunit CulD"/>
    <property type="match status" value="1"/>
</dbReference>
<evidence type="ECO:0000256" key="1">
    <source>
        <dbReference type="ARBA" id="ARBA00006019"/>
    </source>
</evidence>
<dbReference type="Pfam" id="PF26557">
    <property type="entry name" value="Cullin_AB"/>
    <property type="match status" value="1"/>
</dbReference>
<evidence type="ECO:0000256" key="5">
    <source>
        <dbReference type="RuleBase" id="RU003829"/>
    </source>
</evidence>
<name>A0AAJ0B4M2_9PEZI</name>
<evidence type="ECO:0000313" key="9">
    <source>
        <dbReference type="Proteomes" id="UP001239445"/>
    </source>
</evidence>
<evidence type="ECO:0000256" key="4">
    <source>
        <dbReference type="PROSITE-ProRule" id="PRU00330"/>
    </source>
</evidence>
<evidence type="ECO:0000256" key="6">
    <source>
        <dbReference type="SAM" id="MobiDB-lite"/>
    </source>
</evidence>
<dbReference type="PROSITE" id="PS50069">
    <property type="entry name" value="CULLIN_2"/>
    <property type="match status" value="1"/>
</dbReference>
<keyword evidence="2" id="KW-1017">Isopeptide bond</keyword>
<dbReference type="EMBL" id="MU839841">
    <property type="protein sequence ID" value="KAK1751561.1"/>
    <property type="molecule type" value="Genomic_DNA"/>
</dbReference>
<comment type="caution">
    <text evidence="8">The sequence shown here is derived from an EMBL/GenBank/DDBJ whole genome shotgun (WGS) entry which is preliminary data.</text>
</comment>
<dbReference type="InterPro" id="IPR036388">
    <property type="entry name" value="WH-like_DNA-bd_sf"/>
</dbReference>
<dbReference type="Gene3D" id="1.20.1310.10">
    <property type="entry name" value="Cullin Repeats"/>
    <property type="match status" value="4"/>
</dbReference>
<dbReference type="InterPro" id="IPR059120">
    <property type="entry name" value="Cullin-like_AB"/>
</dbReference>
<sequence>MPSTLDPTRSSPPQAAKRRHDSTSSFPDTTSLPASAPGPSSVPDPKRARSGSLHTSPHPQRPFHPHAAPTMSAKVQGKRPELVDLTSDSHGNTTALPRRPALQPHVGPRKLVIKNVRPATANRAADLERYYARVHAELDEALTAIFAGQEPPQPLERLYRGVEDICRKKDSAELADQLYSRCEAFLLGDAGPRRAINEPDDIMLLRRVLEHWKSWSKKLLTIRWIYSHLDRSYLLVGKAGKKGIQGINDMGIGLFRQAVFGSKKDDAPEGTPLGKRVAAAMCLLVDYDRRRDGRFEPSLLKEAVTMLRLFDVYGWYFERPLLAASRDFFDEFVGEYRSGSSSLKDFVMATQSLLAREVQRCDLYNFDSITKRQLRLDAHATLIEQYLVTLLDNGSVARLLEAHDIESMKALYDLLRLSGIQEKLKEPWEQYIRATGTAIIGDTARSDEMIIRLLELRRSLDVMIRDAFGRDKTFDLRDAFKAFINSRPSKAAGKAVTNKVTPQVGEMIAKYIDMLLRGGLKSLPKSLLSDNKDKAAAEMSGIAATGDEDAELDRQLDAAVELFRFIDGKDVFEAFYKNGLARRLLMGRSASQDAERNMLAKLRSQCGASFTHNLEQMFKDQELGKDEMASFKSWLEGTGRPKSSVDLHVNVLAAAAWPSYRDIRLQLPVDVLDQINAFDQYYKSKHSGRRLTWKHHMAHCVLRARFDRGPKELEVSAAQAVVLVLFNEVEGKGGPTDGVLSYEQIAQSTGLPGPELERTLQSLACGKVRVLSKHPKGRDVKPTDTFTVNKGFTDPKFRIKINQIQLRETKEENTETHERVAADRQYETQAAIVRIMKNRKKMTHAQLVAEVINQTKSRGAVDTADIKLWIDKLIDKDYLEREDGSYVYVS</sequence>
<dbReference type="AlphaFoldDB" id="A0AAJ0B4M2"/>
<dbReference type="FunFam" id="1.10.10.10:FF:000014">
    <property type="entry name" value="Cullin 1"/>
    <property type="match status" value="1"/>
</dbReference>
<comment type="similarity">
    <text evidence="1 4 5">Belongs to the cullin family.</text>
</comment>
<dbReference type="SUPFAM" id="SSF46785">
    <property type="entry name" value="Winged helix' DNA-binding domain"/>
    <property type="match status" value="1"/>
</dbReference>
<feature type="region of interest" description="Disordered" evidence="6">
    <location>
        <begin position="1"/>
        <end position="78"/>
    </location>
</feature>
<dbReference type="InterPro" id="IPR016158">
    <property type="entry name" value="Cullin_homology"/>
</dbReference>
<dbReference type="GO" id="GO:0006511">
    <property type="term" value="P:ubiquitin-dependent protein catabolic process"/>
    <property type="evidence" value="ECO:0007669"/>
    <property type="project" value="InterPro"/>
</dbReference>
<accession>A0AAJ0B4M2</accession>
<dbReference type="InterPro" id="IPR019559">
    <property type="entry name" value="Cullin_neddylation_domain"/>
</dbReference>
<dbReference type="InterPro" id="IPR016159">
    <property type="entry name" value="Cullin_repeat-like_dom_sf"/>
</dbReference>
<dbReference type="SUPFAM" id="SSF75632">
    <property type="entry name" value="Cullin homology domain"/>
    <property type="match status" value="1"/>
</dbReference>
<proteinExistence type="inferred from homology"/>
<dbReference type="Pfam" id="PF10557">
    <property type="entry name" value="Cullin_Nedd8"/>
    <property type="match status" value="1"/>
</dbReference>
<feature type="compositionally biased region" description="Polar residues" evidence="6">
    <location>
        <begin position="23"/>
        <end position="33"/>
    </location>
</feature>
<dbReference type="SMART" id="SM00884">
    <property type="entry name" value="Cullin_Nedd8"/>
    <property type="match status" value="1"/>
</dbReference>
<dbReference type="InterPro" id="IPR036317">
    <property type="entry name" value="Cullin_homology_sf"/>
</dbReference>
<feature type="domain" description="Cullin family profile" evidence="7">
    <location>
        <begin position="503"/>
        <end position="764"/>
    </location>
</feature>